<feature type="transmembrane region" description="Helical" evidence="2">
    <location>
        <begin position="178"/>
        <end position="205"/>
    </location>
</feature>
<dbReference type="EMBL" id="DVLP01000059">
    <property type="protein sequence ID" value="HIT74354.1"/>
    <property type="molecule type" value="Genomic_DNA"/>
</dbReference>
<organism evidence="3 4">
    <name type="scientific">Candidatus Avipropionibacterium avicola</name>
    <dbReference type="NCBI Taxonomy" id="2840701"/>
    <lineage>
        <taxon>Bacteria</taxon>
        <taxon>Bacillati</taxon>
        <taxon>Actinomycetota</taxon>
        <taxon>Actinomycetes</taxon>
        <taxon>Propionibacteriales</taxon>
        <taxon>Propionibacteriaceae</taxon>
        <taxon>Propionibacteriaceae incertae sedis</taxon>
        <taxon>Candidatus Avipropionibacterium</taxon>
    </lineage>
</organism>
<dbReference type="AlphaFoldDB" id="A0A9D1GVZ6"/>
<feature type="transmembrane region" description="Helical" evidence="2">
    <location>
        <begin position="87"/>
        <end position="107"/>
    </location>
</feature>
<comment type="caution">
    <text evidence="3">The sequence shown here is derived from an EMBL/GenBank/DDBJ whole genome shotgun (WGS) entry which is preliminary data.</text>
</comment>
<dbReference type="InterPro" id="IPR006938">
    <property type="entry name" value="DUF624"/>
</dbReference>
<feature type="transmembrane region" description="Helical" evidence="2">
    <location>
        <begin position="33"/>
        <end position="55"/>
    </location>
</feature>
<keyword evidence="2" id="KW-0472">Membrane</keyword>
<proteinExistence type="predicted"/>
<feature type="compositionally biased region" description="Basic and acidic residues" evidence="1">
    <location>
        <begin position="216"/>
        <end position="225"/>
    </location>
</feature>
<evidence type="ECO:0000256" key="2">
    <source>
        <dbReference type="SAM" id="Phobius"/>
    </source>
</evidence>
<accession>A0A9D1GVZ6</accession>
<reference evidence="3" key="2">
    <citation type="journal article" date="2021" name="PeerJ">
        <title>Extensive microbial diversity within the chicken gut microbiome revealed by metagenomics and culture.</title>
        <authorList>
            <person name="Gilroy R."/>
            <person name="Ravi A."/>
            <person name="Getino M."/>
            <person name="Pursley I."/>
            <person name="Horton D.L."/>
            <person name="Alikhan N.F."/>
            <person name="Baker D."/>
            <person name="Gharbi K."/>
            <person name="Hall N."/>
            <person name="Watson M."/>
            <person name="Adriaenssens E.M."/>
            <person name="Foster-Nyarko E."/>
            <person name="Jarju S."/>
            <person name="Secka A."/>
            <person name="Antonio M."/>
            <person name="Oren A."/>
            <person name="Chaudhuri R.R."/>
            <person name="La Ragione R."/>
            <person name="Hildebrand F."/>
            <person name="Pallen M.J."/>
        </authorList>
    </citation>
    <scope>NUCLEOTIDE SEQUENCE</scope>
    <source>
        <strain evidence="3">ChiGjej1B1-24693</strain>
    </source>
</reference>
<feature type="region of interest" description="Disordered" evidence="1">
    <location>
        <begin position="216"/>
        <end position="235"/>
    </location>
</feature>
<feature type="transmembrane region" description="Helical" evidence="2">
    <location>
        <begin position="151"/>
        <end position="172"/>
    </location>
</feature>
<dbReference type="Proteomes" id="UP000886842">
    <property type="component" value="Unassembled WGS sequence"/>
</dbReference>
<protein>
    <submittedName>
        <fullName evidence="3">DUF624 domain-containing protein</fullName>
    </submittedName>
</protein>
<evidence type="ECO:0000313" key="3">
    <source>
        <dbReference type="EMBL" id="HIT74354.1"/>
    </source>
</evidence>
<sequence>MSAARSTTRRLSGPIAGLDMALQWGVRLVWLNLWWGLLTLAGGVLLGFGPATVAAHGVARRWVRGEVELSVPRTMWQLWREHWRRSVAISLVAVAVLTALVATLWLARSQPPIPQAVTQGLVIVILIVMAALLPHLAWLTERGAQPDVARTYLTALAVGLGRPVLTVVLLVVTLGWPALLIAVGWPGLLPVCAVAVPIAISAWCVERVFPVRKDAMGSQHNHQDTVSDTTNRHRP</sequence>
<gene>
    <name evidence="3" type="ORF">IAA98_02060</name>
</gene>
<evidence type="ECO:0000256" key="1">
    <source>
        <dbReference type="SAM" id="MobiDB-lite"/>
    </source>
</evidence>
<feature type="transmembrane region" description="Helical" evidence="2">
    <location>
        <begin position="119"/>
        <end position="139"/>
    </location>
</feature>
<name>A0A9D1GVZ6_9ACTN</name>
<keyword evidence="2" id="KW-1133">Transmembrane helix</keyword>
<reference evidence="3" key="1">
    <citation type="submission" date="2020-10" db="EMBL/GenBank/DDBJ databases">
        <authorList>
            <person name="Gilroy R."/>
        </authorList>
    </citation>
    <scope>NUCLEOTIDE SEQUENCE</scope>
    <source>
        <strain evidence="3">ChiGjej1B1-24693</strain>
    </source>
</reference>
<keyword evidence="2" id="KW-0812">Transmembrane</keyword>
<evidence type="ECO:0000313" key="4">
    <source>
        <dbReference type="Proteomes" id="UP000886842"/>
    </source>
</evidence>
<dbReference type="Pfam" id="PF04854">
    <property type="entry name" value="DUF624"/>
    <property type="match status" value="1"/>
</dbReference>